<evidence type="ECO:0000313" key="2">
    <source>
        <dbReference type="WBParaSite" id="SVE_1039200.1"/>
    </source>
</evidence>
<reference evidence="1" key="1">
    <citation type="submission" date="2014-07" db="EMBL/GenBank/DDBJ databases">
        <authorList>
            <person name="Martin A.A"/>
            <person name="De Silva N."/>
        </authorList>
    </citation>
    <scope>NUCLEOTIDE SEQUENCE</scope>
</reference>
<reference evidence="2" key="2">
    <citation type="submission" date="2015-08" db="UniProtKB">
        <authorList>
            <consortium name="WormBaseParasite"/>
        </authorList>
    </citation>
    <scope>IDENTIFICATION</scope>
</reference>
<dbReference type="WBParaSite" id="SVE_1039200.1">
    <property type="protein sequence ID" value="SVE_1039200.1"/>
    <property type="gene ID" value="SVE_1039200"/>
</dbReference>
<dbReference type="Proteomes" id="UP000035680">
    <property type="component" value="Unassembled WGS sequence"/>
</dbReference>
<name>A0A0K0FN13_STRVS</name>
<accession>A0A0K0FN13</accession>
<evidence type="ECO:0000313" key="1">
    <source>
        <dbReference type="Proteomes" id="UP000035680"/>
    </source>
</evidence>
<sequence length="103" mass="11673">MLKGKVVYVNVTGKYDELGEFIPIDSKTIYKVCVLPSIKPKLNVGLKKVKFSSNEVAIRHSLNGKSTYERDGRVVPKLEKLAECALKNVNKCLTYLSKNDLWR</sequence>
<proteinExistence type="predicted"/>
<keyword evidence="1" id="KW-1185">Reference proteome</keyword>
<protein>
    <submittedName>
        <fullName evidence="2">Type II toxin-antitoxin system PemK/MazF family toxin</fullName>
    </submittedName>
</protein>
<organism evidence="1 2">
    <name type="scientific">Strongyloides venezuelensis</name>
    <name type="common">Threadworm</name>
    <dbReference type="NCBI Taxonomy" id="75913"/>
    <lineage>
        <taxon>Eukaryota</taxon>
        <taxon>Metazoa</taxon>
        <taxon>Ecdysozoa</taxon>
        <taxon>Nematoda</taxon>
        <taxon>Chromadorea</taxon>
        <taxon>Rhabditida</taxon>
        <taxon>Tylenchina</taxon>
        <taxon>Panagrolaimomorpha</taxon>
        <taxon>Strongyloidoidea</taxon>
        <taxon>Strongyloididae</taxon>
        <taxon>Strongyloides</taxon>
    </lineage>
</organism>
<dbReference type="AlphaFoldDB" id="A0A0K0FN13"/>